<sequence length="117" mass="13383">MRHRVAGRKFGRSTKERKALFRNLAISLILHERMTTTEAKAKTVRPIVEKYVTMAREDTEHRRRLLMARLGDERAVAKLFEVLGPRFEGQAGGYTRIYKLGPRRGDGAPMAVIEFVA</sequence>
<dbReference type="HOGENOM" id="CLU_074407_2_0_0"/>
<name>D1C2N4_SPHTD</name>
<reference evidence="6 7" key="2">
    <citation type="journal article" date="2010" name="Stand. Genomic Sci.">
        <title>Complete genome sequence of Desulfohalobium retbaense type strain (HR(100)).</title>
        <authorList>
            <person name="Spring S."/>
            <person name="Nolan M."/>
            <person name="Lapidus A."/>
            <person name="Glavina Del Rio T."/>
            <person name="Copeland A."/>
            <person name="Tice H."/>
            <person name="Cheng J.F."/>
            <person name="Lucas S."/>
            <person name="Land M."/>
            <person name="Chen F."/>
            <person name="Bruce D."/>
            <person name="Goodwin L."/>
            <person name="Pitluck S."/>
            <person name="Ivanova N."/>
            <person name="Mavromatis K."/>
            <person name="Mikhailova N."/>
            <person name="Pati A."/>
            <person name="Chen A."/>
            <person name="Palaniappan K."/>
            <person name="Hauser L."/>
            <person name="Chang Y.J."/>
            <person name="Jeffries C.D."/>
            <person name="Munk C."/>
            <person name="Kiss H."/>
            <person name="Chain P."/>
            <person name="Han C."/>
            <person name="Brettin T."/>
            <person name="Detter J.C."/>
            <person name="Schuler E."/>
            <person name="Goker M."/>
            <person name="Rohde M."/>
            <person name="Bristow J."/>
            <person name="Eisen J.A."/>
            <person name="Markowitz V."/>
            <person name="Hugenholtz P."/>
            <person name="Kyrpides N.C."/>
            <person name="Klenk H.P."/>
        </authorList>
    </citation>
    <scope>NUCLEOTIDE SEQUENCE [LARGE SCALE GENOMIC DNA]</scope>
    <source>
        <strain evidence="7">ATCC 49802 / DSM 20745 / S 6022</strain>
    </source>
</reference>
<dbReference type="GO" id="GO:0006412">
    <property type="term" value="P:translation"/>
    <property type="evidence" value="ECO:0007669"/>
    <property type="project" value="UniProtKB-UniRule"/>
</dbReference>
<dbReference type="GO" id="GO:0022625">
    <property type="term" value="C:cytosolic large ribosomal subunit"/>
    <property type="evidence" value="ECO:0007669"/>
    <property type="project" value="TreeGrafter"/>
</dbReference>
<dbReference type="RefSeq" id="WP_012871548.1">
    <property type="nucleotide sequence ID" value="NC_013523.1"/>
</dbReference>
<evidence type="ECO:0000256" key="2">
    <source>
        <dbReference type="ARBA" id="ARBA00022980"/>
    </source>
</evidence>
<protein>
    <recommendedName>
        <fullName evidence="4">Large ribosomal subunit protein bL17</fullName>
    </recommendedName>
</protein>
<dbReference type="eggNOG" id="COG0203">
    <property type="taxonomic scope" value="Bacteria"/>
</dbReference>
<dbReference type="Gene3D" id="3.90.1030.10">
    <property type="entry name" value="Ribosomal protein L17"/>
    <property type="match status" value="1"/>
</dbReference>
<dbReference type="STRING" id="479434.Sthe_1065"/>
<evidence type="ECO:0000313" key="7">
    <source>
        <dbReference type="Proteomes" id="UP000002027"/>
    </source>
</evidence>
<evidence type="ECO:0000256" key="4">
    <source>
        <dbReference type="HAMAP-Rule" id="MF_01368"/>
    </source>
</evidence>
<keyword evidence="7" id="KW-1185">Reference proteome</keyword>
<reference evidence="7" key="1">
    <citation type="submission" date="2009-11" db="EMBL/GenBank/DDBJ databases">
        <title>The complete chromosome 1 of Sphaerobacter thermophilus DSM 20745.</title>
        <authorList>
            <person name="Lucas S."/>
            <person name="Copeland A."/>
            <person name="Lapidus A."/>
            <person name="Glavina del Rio T."/>
            <person name="Dalin E."/>
            <person name="Tice H."/>
            <person name="Bruce D."/>
            <person name="Goodwin L."/>
            <person name="Pitluck S."/>
            <person name="Kyrpides N."/>
            <person name="Mavromatis K."/>
            <person name="Ivanova N."/>
            <person name="Mikhailova N."/>
            <person name="LaButti K.M."/>
            <person name="Clum A."/>
            <person name="Sun H.I."/>
            <person name="Brettin T."/>
            <person name="Detter J.C."/>
            <person name="Han C."/>
            <person name="Larimer F."/>
            <person name="Land M."/>
            <person name="Hauser L."/>
            <person name="Markowitz V."/>
            <person name="Cheng J.F."/>
            <person name="Hugenholtz P."/>
            <person name="Woyke T."/>
            <person name="Wu D."/>
            <person name="Steenblock K."/>
            <person name="Schneider S."/>
            <person name="Pukall R."/>
            <person name="Goeker M."/>
            <person name="Klenk H.P."/>
            <person name="Eisen J.A."/>
        </authorList>
    </citation>
    <scope>NUCLEOTIDE SEQUENCE [LARGE SCALE GENOMIC DNA]</scope>
    <source>
        <strain evidence="7">ATCC 49802 / DSM 20745 / S 6022</strain>
    </source>
</reference>
<dbReference type="SUPFAM" id="SSF64263">
    <property type="entry name" value="Prokaryotic ribosomal protein L17"/>
    <property type="match status" value="1"/>
</dbReference>
<dbReference type="KEGG" id="sti:Sthe_1065"/>
<gene>
    <name evidence="4" type="primary">rplQ</name>
    <name evidence="6" type="ordered locus">Sthe_1065</name>
</gene>
<dbReference type="InterPro" id="IPR000456">
    <property type="entry name" value="Ribosomal_bL17"/>
</dbReference>
<dbReference type="Proteomes" id="UP000002027">
    <property type="component" value="Chromosome 1"/>
</dbReference>
<dbReference type="InParanoid" id="D1C2N4"/>
<evidence type="ECO:0000313" key="6">
    <source>
        <dbReference type="EMBL" id="ACZ38501.1"/>
    </source>
</evidence>
<keyword evidence="3 4" id="KW-0687">Ribonucleoprotein</keyword>
<accession>D1C2N4</accession>
<dbReference type="EMBL" id="CP001823">
    <property type="protein sequence ID" value="ACZ38501.1"/>
    <property type="molecule type" value="Genomic_DNA"/>
</dbReference>
<dbReference type="NCBIfam" id="TIGR00059">
    <property type="entry name" value="L17"/>
    <property type="match status" value="1"/>
</dbReference>
<evidence type="ECO:0000256" key="5">
    <source>
        <dbReference type="RuleBase" id="RU000660"/>
    </source>
</evidence>
<proteinExistence type="inferred from homology"/>
<dbReference type="InterPro" id="IPR036373">
    <property type="entry name" value="Ribosomal_bL17_sf"/>
</dbReference>
<dbReference type="Pfam" id="PF01196">
    <property type="entry name" value="Ribosomal_L17"/>
    <property type="match status" value="1"/>
</dbReference>
<dbReference type="AlphaFoldDB" id="D1C2N4"/>
<keyword evidence="2 4" id="KW-0689">Ribosomal protein</keyword>
<dbReference type="PANTHER" id="PTHR14413">
    <property type="entry name" value="RIBOSOMAL PROTEIN L17"/>
    <property type="match status" value="1"/>
</dbReference>
<dbReference type="GO" id="GO:0003735">
    <property type="term" value="F:structural constituent of ribosome"/>
    <property type="evidence" value="ECO:0007669"/>
    <property type="project" value="InterPro"/>
</dbReference>
<dbReference type="HAMAP" id="MF_01368">
    <property type="entry name" value="Ribosomal_bL17"/>
    <property type="match status" value="1"/>
</dbReference>
<organism evidence="6 7">
    <name type="scientific">Sphaerobacter thermophilus (strain ATCC 49802 / DSM 20745 / KCCM 41009 / NCIMB 13125 / S 6022)</name>
    <dbReference type="NCBI Taxonomy" id="479434"/>
    <lineage>
        <taxon>Bacteria</taxon>
        <taxon>Pseudomonadati</taxon>
        <taxon>Thermomicrobiota</taxon>
        <taxon>Thermomicrobia</taxon>
        <taxon>Sphaerobacterales</taxon>
        <taxon>Sphaerobacterineae</taxon>
        <taxon>Sphaerobacteraceae</taxon>
        <taxon>Sphaerobacter</taxon>
    </lineage>
</organism>
<dbReference type="OrthoDB" id="9809073at2"/>
<comment type="similarity">
    <text evidence="1 4 5">Belongs to the bacterial ribosomal protein bL17 family.</text>
</comment>
<comment type="subunit">
    <text evidence="4">Part of the 50S ribosomal subunit. Contacts protein L32.</text>
</comment>
<dbReference type="FunCoup" id="D1C2N4">
    <property type="interactions" value="420"/>
</dbReference>
<dbReference type="PANTHER" id="PTHR14413:SF16">
    <property type="entry name" value="LARGE RIBOSOMAL SUBUNIT PROTEIN BL17M"/>
    <property type="match status" value="1"/>
</dbReference>
<evidence type="ECO:0000256" key="3">
    <source>
        <dbReference type="ARBA" id="ARBA00023274"/>
    </source>
</evidence>
<evidence type="ECO:0000256" key="1">
    <source>
        <dbReference type="ARBA" id="ARBA00008777"/>
    </source>
</evidence>